<accession>A0AAJ0U4A8</accession>
<dbReference type="PANTHER" id="PTHR43080">
    <property type="entry name" value="CBS DOMAIN-CONTAINING PROTEIN CBSX3, MITOCHONDRIAL"/>
    <property type="match status" value="1"/>
</dbReference>
<keyword evidence="5" id="KW-1185">Reference proteome</keyword>
<comment type="caution">
    <text evidence="4">The sequence shown here is derived from an EMBL/GenBank/DDBJ whole genome shotgun (WGS) entry which is preliminary data.</text>
</comment>
<protein>
    <recommendedName>
        <fullName evidence="3">CBS domain-containing protein</fullName>
    </recommendedName>
</protein>
<dbReference type="Proteomes" id="UP001296776">
    <property type="component" value="Unassembled WGS sequence"/>
</dbReference>
<sequence length="208" mass="22907">MASTTSAFSAQSGDSHLVRLDLTEEDVIDAMRHIPGYLDISTEDFRVLYQFASEHAIGRLFKNLRAGDLMLSAIRPLQPQMRLGEAAREITGQRLKSLPVVDEQGRVIGILTETDFLHCMGANSYLQLLLNLAETQKTVSRRCSNNSVGEMMSSPVITVGESASVNEIITSFARHDGRSMPVVDSTGQLRGLLLRKEFVRACRLPGLS</sequence>
<evidence type="ECO:0000313" key="5">
    <source>
        <dbReference type="Proteomes" id="UP001296776"/>
    </source>
</evidence>
<name>A0AAJ0U4A8_9GAMM</name>
<evidence type="ECO:0000259" key="3">
    <source>
        <dbReference type="PROSITE" id="PS51371"/>
    </source>
</evidence>
<evidence type="ECO:0000256" key="2">
    <source>
        <dbReference type="PROSITE-ProRule" id="PRU00703"/>
    </source>
</evidence>
<dbReference type="EMBL" id="NRSJ01000017">
    <property type="protein sequence ID" value="MBK1704994.1"/>
    <property type="molecule type" value="Genomic_DNA"/>
</dbReference>
<dbReference type="InterPro" id="IPR000644">
    <property type="entry name" value="CBS_dom"/>
</dbReference>
<reference evidence="4" key="1">
    <citation type="submission" date="2017-08" db="EMBL/GenBank/DDBJ databases">
        <authorList>
            <person name="Imhoff J.F."/>
            <person name="Rahn T."/>
            <person name="Kuenzel S."/>
            <person name="Neulinger S.C."/>
        </authorList>
    </citation>
    <scope>NUCLEOTIDE SEQUENCE</scope>
    <source>
        <strain evidence="4">DSM 11080</strain>
    </source>
</reference>
<evidence type="ECO:0000313" key="4">
    <source>
        <dbReference type="EMBL" id="MBK1704994.1"/>
    </source>
</evidence>
<reference evidence="4" key="2">
    <citation type="journal article" date="2020" name="Microorganisms">
        <title>Osmotic Adaptation and Compatible Solute Biosynthesis of Phototrophic Bacteria as Revealed from Genome Analyses.</title>
        <authorList>
            <person name="Imhoff J.F."/>
            <person name="Rahn T."/>
            <person name="Kunzel S."/>
            <person name="Keller A."/>
            <person name="Neulinger S.C."/>
        </authorList>
    </citation>
    <scope>NUCLEOTIDE SEQUENCE</scope>
    <source>
        <strain evidence="4">DSM 11080</strain>
    </source>
</reference>
<dbReference type="AlphaFoldDB" id="A0AAJ0U4A8"/>
<dbReference type="PANTHER" id="PTHR43080:SF26">
    <property type="entry name" value="REGULATORY PROTEIN"/>
    <property type="match status" value="1"/>
</dbReference>
<feature type="domain" description="CBS" evidence="3">
    <location>
        <begin position="152"/>
        <end position="208"/>
    </location>
</feature>
<organism evidence="4 5">
    <name type="scientific">Halochromatium glycolicum</name>
    <dbReference type="NCBI Taxonomy" id="85075"/>
    <lineage>
        <taxon>Bacteria</taxon>
        <taxon>Pseudomonadati</taxon>
        <taxon>Pseudomonadota</taxon>
        <taxon>Gammaproteobacteria</taxon>
        <taxon>Chromatiales</taxon>
        <taxon>Chromatiaceae</taxon>
        <taxon>Halochromatium</taxon>
    </lineage>
</organism>
<dbReference type="SUPFAM" id="SSF54631">
    <property type="entry name" value="CBS-domain pair"/>
    <property type="match status" value="1"/>
</dbReference>
<gene>
    <name evidence="4" type="ORF">CKO40_10690</name>
</gene>
<dbReference type="PROSITE" id="PS51371">
    <property type="entry name" value="CBS"/>
    <property type="match status" value="2"/>
</dbReference>
<dbReference type="SMART" id="SM00116">
    <property type="entry name" value="CBS"/>
    <property type="match status" value="2"/>
</dbReference>
<dbReference type="Pfam" id="PF00571">
    <property type="entry name" value="CBS"/>
    <property type="match status" value="2"/>
</dbReference>
<feature type="domain" description="CBS" evidence="3">
    <location>
        <begin position="70"/>
        <end position="128"/>
    </location>
</feature>
<proteinExistence type="predicted"/>
<evidence type="ECO:0000256" key="1">
    <source>
        <dbReference type="ARBA" id="ARBA00023122"/>
    </source>
</evidence>
<dbReference type="InterPro" id="IPR046342">
    <property type="entry name" value="CBS_dom_sf"/>
</dbReference>
<dbReference type="InterPro" id="IPR051257">
    <property type="entry name" value="Diverse_CBS-Domain"/>
</dbReference>
<dbReference type="Gene3D" id="3.10.580.10">
    <property type="entry name" value="CBS-domain"/>
    <property type="match status" value="1"/>
</dbReference>
<keyword evidence="1 2" id="KW-0129">CBS domain</keyword>